<evidence type="ECO:0000256" key="3">
    <source>
        <dbReference type="ARBA" id="ARBA00022801"/>
    </source>
</evidence>
<dbReference type="HAMAP" id="MF_00378">
    <property type="entry name" value="Exonuc_7_L"/>
    <property type="match status" value="1"/>
</dbReference>
<dbReference type="CDD" id="cd04489">
    <property type="entry name" value="ExoVII_LU_OBF"/>
    <property type="match status" value="1"/>
</dbReference>
<feature type="region of interest" description="Disordered" evidence="7">
    <location>
        <begin position="416"/>
        <end position="437"/>
    </location>
</feature>
<keyword evidence="3 5" id="KW-0378">Hydrolase</keyword>
<dbReference type="InterPro" id="IPR020579">
    <property type="entry name" value="Exonuc_VII_lsu_C"/>
</dbReference>
<keyword evidence="2 5" id="KW-0540">Nuclease</keyword>
<dbReference type="Pfam" id="PF02601">
    <property type="entry name" value="Exonuc_VII_L"/>
    <property type="match status" value="1"/>
</dbReference>
<dbReference type="AlphaFoldDB" id="A0A518BWG6"/>
<dbReference type="EMBL" id="CP036280">
    <property type="protein sequence ID" value="QDU71301.1"/>
    <property type="molecule type" value="Genomic_DNA"/>
</dbReference>
<comment type="similarity">
    <text evidence="5 6">Belongs to the XseA family.</text>
</comment>
<evidence type="ECO:0000256" key="1">
    <source>
        <dbReference type="ARBA" id="ARBA00022490"/>
    </source>
</evidence>
<evidence type="ECO:0000256" key="6">
    <source>
        <dbReference type="RuleBase" id="RU004355"/>
    </source>
</evidence>
<dbReference type="KEGG" id="mcad:Pan265_11500"/>
<keyword evidence="1 5" id="KW-0963">Cytoplasm</keyword>
<evidence type="ECO:0000259" key="9">
    <source>
        <dbReference type="Pfam" id="PF13742"/>
    </source>
</evidence>
<feature type="domain" description="OB-fold nucleic acid binding" evidence="9">
    <location>
        <begin position="2"/>
        <end position="69"/>
    </location>
</feature>
<evidence type="ECO:0000256" key="4">
    <source>
        <dbReference type="ARBA" id="ARBA00022839"/>
    </source>
</evidence>
<accession>A0A518BWG6</accession>
<dbReference type="InterPro" id="IPR003753">
    <property type="entry name" value="Exonuc_VII_L"/>
</dbReference>
<dbReference type="GO" id="GO:0006308">
    <property type="term" value="P:DNA catabolic process"/>
    <property type="evidence" value="ECO:0007669"/>
    <property type="project" value="UniProtKB-UniRule"/>
</dbReference>
<dbReference type="NCBIfam" id="TIGR00237">
    <property type="entry name" value="xseA"/>
    <property type="match status" value="1"/>
</dbReference>
<feature type="domain" description="Exonuclease VII large subunit C-terminal" evidence="8">
    <location>
        <begin position="92"/>
        <end position="407"/>
    </location>
</feature>
<dbReference type="Pfam" id="PF13742">
    <property type="entry name" value="tRNA_anti_2"/>
    <property type="match status" value="1"/>
</dbReference>
<dbReference type="Proteomes" id="UP000320386">
    <property type="component" value="Chromosome"/>
</dbReference>
<evidence type="ECO:0000256" key="2">
    <source>
        <dbReference type="ARBA" id="ARBA00022722"/>
    </source>
</evidence>
<comment type="function">
    <text evidence="5">Bidirectionally degrades single-stranded DNA into large acid-insoluble oligonucleotides, which are then degraded further into small acid-soluble oligonucleotides.</text>
</comment>
<dbReference type="InterPro" id="IPR025824">
    <property type="entry name" value="OB-fold_nuc-bd_dom"/>
</dbReference>
<dbReference type="PANTHER" id="PTHR30008">
    <property type="entry name" value="EXODEOXYRIBONUCLEASE 7 LARGE SUBUNIT"/>
    <property type="match status" value="1"/>
</dbReference>
<gene>
    <name evidence="5 10" type="primary">xseA</name>
    <name evidence="10" type="ORF">Pan265_11500</name>
</gene>
<keyword evidence="4 5" id="KW-0269">Exonuclease</keyword>
<comment type="subunit">
    <text evidence="5">Heterooligomer composed of large and small subunits.</text>
</comment>
<evidence type="ECO:0000313" key="10">
    <source>
        <dbReference type="EMBL" id="QDU71301.1"/>
    </source>
</evidence>
<evidence type="ECO:0000256" key="5">
    <source>
        <dbReference type="HAMAP-Rule" id="MF_00378"/>
    </source>
</evidence>
<evidence type="ECO:0000313" key="11">
    <source>
        <dbReference type="Proteomes" id="UP000320386"/>
    </source>
</evidence>
<proteinExistence type="inferred from homology"/>
<protein>
    <recommendedName>
        <fullName evidence="5">Exodeoxyribonuclease 7 large subunit</fullName>
        <ecNumber evidence="5">3.1.11.6</ecNumber>
    </recommendedName>
    <alternativeName>
        <fullName evidence="5">Exodeoxyribonuclease VII large subunit</fullName>
        <shortName evidence="5">Exonuclease VII large subunit</shortName>
    </alternativeName>
</protein>
<dbReference type="GO" id="GO:0008855">
    <property type="term" value="F:exodeoxyribonuclease VII activity"/>
    <property type="evidence" value="ECO:0007669"/>
    <property type="project" value="UniProtKB-UniRule"/>
</dbReference>
<comment type="subcellular location">
    <subcellularLocation>
        <location evidence="5 6">Cytoplasm</location>
    </subcellularLocation>
</comment>
<evidence type="ECO:0000256" key="7">
    <source>
        <dbReference type="SAM" id="MobiDB-lite"/>
    </source>
</evidence>
<dbReference type="GO" id="GO:0005737">
    <property type="term" value="C:cytoplasm"/>
    <property type="evidence" value="ECO:0007669"/>
    <property type="project" value="UniProtKB-SubCell"/>
</dbReference>
<evidence type="ECO:0000259" key="8">
    <source>
        <dbReference type="Pfam" id="PF02601"/>
    </source>
</evidence>
<keyword evidence="11" id="KW-1185">Reference proteome</keyword>
<reference evidence="10 11" key="1">
    <citation type="submission" date="2019-02" db="EMBL/GenBank/DDBJ databases">
        <title>Deep-cultivation of Planctomycetes and their phenomic and genomic characterization uncovers novel biology.</title>
        <authorList>
            <person name="Wiegand S."/>
            <person name="Jogler M."/>
            <person name="Boedeker C."/>
            <person name="Pinto D."/>
            <person name="Vollmers J."/>
            <person name="Rivas-Marin E."/>
            <person name="Kohn T."/>
            <person name="Peeters S.H."/>
            <person name="Heuer A."/>
            <person name="Rast P."/>
            <person name="Oberbeckmann S."/>
            <person name="Bunk B."/>
            <person name="Jeske O."/>
            <person name="Meyerdierks A."/>
            <person name="Storesund J.E."/>
            <person name="Kallscheuer N."/>
            <person name="Luecker S."/>
            <person name="Lage O.M."/>
            <person name="Pohl T."/>
            <person name="Merkel B.J."/>
            <person name="Hornburger P."/>
            <person name="Mueller R.-W."/>
            <person name="Bruemmer F."/>
            <person name="Labrenz M."/>
            <person name="Spormann A.M."/>
            <person name="Op den Camp H."/>
            <person name="Overmann J."/>
            <person name="Amann R."/>
            <person name="Jetten M.S.M."/>
            <person name="Mascher T."/>
            <person name="Medema M.H."/>
            <person name="Devos D.P."/>
            <person name="Kaster A.-K."/>
            <person name="Ovreas L."/>
            <person name="Rohde M."/>
            <person name="Galperin M.Y."/>
            <person name="Jogler C."/>
        </authorList>
    </citation>
    <scope>NUCLEOTIDE SEQUENCE [LARGE SCALE GENOMIC DNA]</scope>
    <source>
        <strain evidence="10 11">Pan265</strain>
    </source>
</reference>
<dbReference type="GO" id="GO:0009318">
    <property type="term" value="C:exodeoxyribonuclease VII complex"/>
    <property type="evidence" value="ECO:0007669"/>
    <property type="project" value="UniProtKB-UniRule"/>
</dbReference>
<name>A0A518BWG6_9BACT</name>
<comment type="catalytic activity">
    <reaction evidence="5 6">
        <text>Exonucleolytic cleavage in either 5'- to 3'- or 3'- to 5'-direction to yield nucleoside 5'-phosphates.</text>
        <dbReference type="EC" id="3.1.11.6"/>
    </reaction>
</comment>
<dbReference type="PANTHER" id="PTHR30008:SF0">
    <property type="entry name" value="EXODEOXYRIBONUCLEASE 7 LARGE SUBUNIT"/>
    <property type="match status" value="1"/>
</dbReference>
<dbReference type="GO" id="GO:0003676">
    <property type="term" value="F:nucleic acid binding"/>
    <property type="evidence" value="ECO:0007669"/>
    <property type="project" value="InterPro"/>
</dbReference>
<sequence length="437" mass="48328">MGEVGNLSVRTHWYFSLKDADATLRCACFANRTRSVKFRPENGMSVVATGRLDYYPPSGSLSLIVDRMELAGEGALEAELRRRVAELRELGYFDPERKQTLPAFPSRIAVVTSGAGAALQDVIDTTRRRWPGCELLLADVSVQGAKAEAEVSRAIRALSASGPEMGIDAVILTRGGGSMEDLWAFNERSIADAIFECRLPVVAAIGHEVDTTIAELVADERAATPTQAAMRLVPDREALRQQVDQTARRLAIQAERLVESGRRRLERVESTGLFRQPRRWLNERGEQLDRLVARLGLAVRAGARPHRDRLARLAGELERAASRRVEGSRGEVERLLPRLEREAEQSVMRAADRFYGLARQLEAVGPQQVLSRGYTYTLTGDGKLVRRAAEARAETRLRTVFADGEVRSVVENAPKRAAKTKARNGDEGLFGSVTEDR</sequence>
<dbReference type="EC" id="3.1.11.6" evidence="5"/>
<organism evidence="10 11">
    <name type="scientific">Mucisphaera calidilacus</name>
    <dbReference type="NCBI Taxonomy" id="2527982"/>
    <lineage>
        <taxon>Bacteria</taxon>
        <taxon>Pseudomonadati</taxon>
        <taxon>Planctomycetota</taxon>
        <taxon>Phycisphaerae</taxon>
        <taxon>Phycisphaerales</taxon>
        <taxon>Phycisphaeraceae</taxon>
        <taxon>Mucisphaera</taxon>
    </lineage>
</organism>